<protein>
    <submittedName>
        <fullName evidence="1">Uncharacterized protein</fullName>
    </submittedName>
</protein>
<dbReference type="AlphaFoldDB" id="A0A1T5CU86"/>
<dbReference type="Proteomes" id="UP000190044">
    <property type="component" value="Unassembled WGS sequence"/>
</dbReference>
<reference evidence="2" key="1">
    <citation type="submission" date="2017-02" db="EMBL/GenBank/DDBJ databases">
        <authorList>
            <person name="Varghese N."/>
            <person name="Submissions S."/>
        </authorList>
    </citation>
    <scope>NUCLEOTIDE SEQUENCE [LARGE SCALE GENOMIC DNA]</scope>
    <source>
        <strain evidence="2">R11H</strain>
    </source>
</reference>
<sequence length="98" mass="10860">MSTDSATWVCFTNGEMALLKDYLEAGRPLTEDETSLLLNRIDTYLSPDAKDPAYRAVAAELDFVREGECEIDDHAVVSVSDDGAYVMAWVWVPNDPEA</sequence>
<keyword evidence="2" id="KW-1185">Reference proteome</keyword>
<dbReference type="EMBL" id="FUYP01000011">
    <property type="protein sequence ID" value="SKB63032.1"/>
    <property type="molecule type" value="Genomic_DNA"/>
</dbReference>
<evidence type="ECO:0000313" key="2">
    <source>
        <dbReference type="Proteomes" id="UP000190044"/>
    </source>
</evidence>
<dbReference type="RefSeq" id="WP_079638725.1">
    <property type="nucleotide sequence ID" value="NZ_FUYP01000011.1"/>
</dbReference>
<evidence type="ECO:0000313" key="1">
    <source>
        <dbReference type="EMBL" id="SKB63032.1"/>
    </source>
</evidence>
<accession>A0A1T5CU86</accession>
<gene>
    <name evidence="1" type="ORF">SAMN06295937_1011124</name>
</gene>
<proteinExistence type="predicted"/>
<dbReference type="OrthoDB" id="7595880at2"/>
<organism evidence="1 2">
    <name type="scientific">Sphingopyxis flava</name>
    <dbReference type="NCBI Taxonomy" id="1507287"/>
    <lineage>
        <taxon>Bacteria</taxon>
        <taxon>Pseudomonadati</taxon>
        <taxon>Pseudomonadota</taxon>
        <taxon>Alphaproteobacteria</taxon>
        <taxon>Sphingomonadales</taxon>
        <taxon>Sphingomonadaceae</taxon>
        <taxon>Sphingopyxis</taxon>
    </lineage>
</organism>
<name>A0A1T5CU86_9SPHN</name>